<dbReference type="EMBL" id="JAVHJO010000010">
    <property type="protein sequence ID" value="KAK6535568.1"/>
    <property type="molecule type" value="Genomic_DNA"/>
</dbReference>
<keyword evidence="1" id="KW-0732">Signal</keyword>
<feature type="signal peptide" evidence="1">
    <location>
        <begin position="1"/>
        <end position="22"/>
    </location>
</feature>
<sequence>MFYSSILFLSLAFILSALKVQCYPSFGHEKLETAQRKHIKLLPIREEHLFPHLSKRDNDFSRLNFEDSLQFFYGKVDEHDDEKLHLGNMTIGRTSHPIILLEKFDSLTHDITCSGNKMSIKFTSKEAMEHAKSTWGPVSKKNYFTLITHHEHIGCGDAETRTPYKIITIEYKPADFTAVLTRKEATWDETAEKFELRVGSIVHPALGVQRNLPRDLSSRIGAALIPGGGPPAALLGYSLCNTDGSRHLGGFVDSACSPWRKEAVIADIVESFGTENKTLELTLGDPNKDEYLLGEKGADTQIRCIGCYFKINAVYQAWASRAKLGETPEVGFHFQPNLDARFKLGVKVLVPAASKDFNLIERYMAAQIPAYDLQKFGKFLPEVLPGPGIELQGKIRVDLETGFTLKTGKASISASSRASESIKTDSLEDVKFEPMFHINHLSVVGEINPYLRLGIGFGFELFEGKVKIGLFGGVQSYIRNSLSFCLDRPSDKKSKSPTLAAVASQFRMDGGAKVFFDVPGLGWFKEAMANAVGGIVLWRNIRAFEPFFTKGTCEGSVDVFTGYGPGSLVHSRTWTSEQLQREFENTRARTVKVDEHNCLRYSGTRPITKDNAGTGKFAQLVLTKDMENAMEIVTTGENTDCSKDWSKENLSKVFDEHPDL</sequence>
<comment type="caution">
    <text evidence="3">The sequence shown here is derived from an EMBL/GenBank/DDBJ whole genome shotgun (WGS) entry which is preliminary data.</text>
</comment>
<dbReference type="Proteomes" id="UP001365542">
    <property type="component" value="Unassembled WGS sequence"/>
</dbReference>
<organism evidence="3 4">
    <name type="scientific">Orbilia ellipsospora</name>
    <dbReference type="NCBI Taxonomy" id="2528407"/>
    <lineage>
        <taxon>Eukaryota</taxon>
        <taxon>Fungi</taxon>
        <taxon>Dikarya</taxon>
        <taxon>Ascomycota</taxon>
        <taxon>Pezizomycotina</taxon>
        <taxon>Orbiliomycetes</taxon>
        <taxon>Orbiliales</taxon>
        <taxon>Orbiliaceae</taxon>
        <taxon>Orbilia</taxon>
    </lineage>
</organism>
<evidence type="ECO:0000313" key="4">
    <source>
        <dbReference type="Proteomes" id="UP001365542"/>
    </source>
</evidence>
<dbReference type="InterPro" id="IPR054293">
    <property type="entry name" value="DUF7029"/>
</dbReference>
<dbReference type="AlphaFoldDB" id="A0AAV9X4K2"/>
<accession>A0AAV9X4K2</accession>
<gene>
    <name evidence="3" type="ORF">TWF694_002022</name>
</gene>
<protein>
    <recommendedName>
        <fullName evidence="2">DUF7029 domain-containing protein</fullName>
    </recommendedName>
</protein>
<reference evidence="3 4" key="1">
    <citation type="submission" date="2019-10" db="EMBL/GenBank/DDBJ databases">
        <authorList>
            <person name="Palmer J.M."/>
        </authorList>
    </citation>
    <scope>NUCLEOTIDE SEQUENCE [LARGE SCALE GENOMIC DNA]</scope>
    <source>
        <strain evidence="3 4">TWF694</strain>
    </source>
</reference>
<name>A0AAV9X4K2_9PEZI</name>
<keyword evidence="4" id="KW-1185">Reference proteome</keyword>
<dbReference type="Pfam" id="PF22974">
    <property type="entry name" value="DUF7029"/>
    <property type="match status" value="1"/>
</dbReference>
<proteinExistence type="predicted"/>
<evidence type="ECO:0000313" key="3">
    <source>
        <dbReference type="EMBL" id="KAK6535568.1"/>
    </source>
</evidence>
<evidence type="ECO:0000256" key="1">
    <source>
        <dbReference type="SAM" id="SignalP"/>
    </source>
</evidence>
<feature type="domain" description="DUF7029" evidence="2">
    <location>
        <begin position="94"/>
        <end position="195"/>
    </location>
</feature>
<evidence type="ECO:0000259" key="2">
    <source>
        <dbReference type="Pfam" id="PF22974"/>
    </source>
</evidence>
<feature type="chain" id="PRO_5043418226" description="DUF7029 domain-containing protein" evidence="1">
    <location>
        <begin position="23"/>
        <end position="660"/>
    </location>
</feature>